<evidence type="ECO:0000256" key="8">
    <source>
        <dbReference type="ARBA" id="ARBA00023014"/>
    </source>
</evidence>
<dbReference type="InterPro" id="IPR017938">
    <property type="entry name" value="Riboflavin_synthase-like_b-brl"/>
</dbReference>
<dbReference type="SUPFAM" id="SSF54292">
    <property type="entry name" value="2Fe-2S ferredoxin-like"/>
    <property type="match status" value="1"/>
</dbReference>
<dbReference type="Proteomes" id="UP001304461">
    <property type="component" value="Unassembled WGS sequence"/>
</dbReference>
<keyword evidence="13" id="KW-1185">Reference proteome</keyword>
<dbReference type="CDD" id="cd00207">
    <property type="entry name" value="fer2"/>
    <property type="match status" value="1"/>
</dbReference>
<dbReference type="PROSITE" id="PS51384">
    <property type="entry name" value="FAD_FR"/>
    <property type="match status" value="1"/>
</dbReference>
<dbReference type="CDD" id="cd06184">
    <property type="entry name" value="flavohem_like_fad_nad_binding"/>
    <property type="match status" value="1"/>
</dbReference>
<keyword evidence="2" id="KW-0285">Flavoprotein</keyword>
<dbReference type="InterPro" id="IPR001041">
    <property type="entry name" value="2Fe-2S_ferredoxin-type"/>
</dbReference>
<comment type="caution">
    <text evidence="12">The sequence shown here is derived from an EMBL/GenBank/DDBJ whole genome shotgun (WGS) entry which is preliminary data.</text>
</comment>
<evidence type="ECO:0000256" key="1">
    <source>
        <dbReference type="ARBA" id="ARBA00001974"/>
    </source>
</evidence>
<keyword evidence="7" id="KW-0408">Iron</keyword>
<dbReference type="PANTHER" id="PTHR47354">
    <property type="entry name" value="NADH OXIDOREDUCTASE HCR"/>
    <property type="match status" value="1"/>
</dbReference>
<dbReference type="InterPro" id="IPR008333">
    <property type="entry name" value="Cbr1-like_FAD-bd_dom"/>
</dbReference>
<dbReference type="PROSITE" id="PS51085">
    <property type="entry name" value="2FE2S_FER_2"/>
    <property type="match status" value="1"/>
</dbReference>
<evidence type="ECO:0000256" key="9">
    <source>
        <dbReference type="SAM" id="MobiDB-lite"/>
    </source>
</evidence>
<proteinExistence type="predicted"/>
<dbReference type="SUPFAM" id="SSF52343">
    <property type="entry name" value="Ferredoxin reductase-like, C-terminal NADP-linked domain"/>
    <property type="match status" value="1"/>
</dbReference>
<evidence type="ECO:0000313" key="13">
    <source>
        <dbReference type="Proteomes" id="UP001304461"/>
    </source>
</evidence>
<dbReference type="SUPFAM" id="SSF63380">
    <property type="entry name" value="Riboflavin synthase domain-like"/>
    <property type="match status" value="1"/>
</dbReference>
<keyword evidence="5" id="KW-0274">FAD</keyword>
<keyword evidence="6" id="KW-0560">Oxidoreductase</keyword>
<evidence type="ECO:0000259" key="11">
    <source>
        <dbReference type="PROSITE" id="PS51384"/>
    </source>
</evidence>
<evidence type="ECO:0000256" key="5">
    <source>
        <dbReference type="ARBA" id="ARBA00022827"/>
    </source>
</evidence>
<dbReference type="EMBL" id="JAYGHX010000001">
    <property type="protein sequence ID" value="MEA5389909.1"/>
    <property type="molecule type" value="Genomic_DNA"/>
</dbReference>
<dbReference type="Gene3D" id="3.40.50.80">
    <property type="entry name" value="Nucleotide-binding domain of ferredoxin-NADP reductase (FNR) module"/>
    <property type="match status" value="1"/>
</dbReference>
<evidence type="ECO:0000256" key="7">
    <source>
        <dbReference type="ARBA" id="ARBA00023004"/>
    </source>
</evidence>
<dbReference type="Pfam" id="PF00111">
    <property type="entry name" value="Fer2"/>
    <property type="match status" value="1"/>
</dbReference>
<dbReference type="InterPro" id="IPR050415">
    <property type="entry name" value="MRET"/>
</dbReference>
<evidence type="ECO:0000256" key="4">
    <source>
        <dbReference type="ARBA" id="ARBA00022723"/>
    </source>
</evidence>
<organism evidence="12 13">
    <name type="scientific">Cyanobium gracile UHCC 0139</name>
    <dbReference type="NCBI Taxonomy" id="3110308"/>
    <lineage>
        <taxon>Bacteria</taxon>
        <taxon>Bacillati</taxon>
        <taxon>Cyanobacteriota</taxon>
        <taxon>Cyanophyceae</taxon>
        <taxon>Synechococcales</taxon>
        <taxon>Prochlorococcaceae</taxon>
        <taxon>Cyanobium</taxon>
    </lineage>
</organism>
<keyword evidence="8" id="KW-0411">Iron-sulfur</keyword>
<dbReference type="RefSeq" id="WP_323304035.1">
    <property type="nucleotide sequence ID" value="NZ_JAYGHX010000001.1"/>
</dbReference>
<dbReference type="InterPro" id="IPR036010">
    <property type="entry name" value="2Fe-2S_ferredoxin-like_sf"/>
</dbReference>
<sequence length="433" mass="45972">MAAGTIVSFSAVSIAQAFVGPRGEARPAPGLNGTLAGAGLGALAALALSRPRHRSATAPAQGDETSDSKGRGGWAHWRPFRVARKVKESEEITSFHLEPLDAQPLPDFKPGQFLTLRLEIPGAGAPVIRTYSLSDYPRPTAGSHHAYRLSIKREPAPTGQQVPPGVASNFLHDHIQEGSILEVRPPNGSFVLDPSPTGPVVLLSNGVGITPMMAMLKAVAVHNPARKIWFIHGARDGRVHAFRQEVAMTAQGMEGLTLHYAYSRPQPEDQGHFHSQGYVDVPLIRSLVQEAADYFLCGSPAFMASIRAGLKAEGVPEERVRFEMFSQPPRAAATTPPGEADAALPGSLAATVTFARSGRTVEWQGDHDNLLAFAEAHGLRPDHSCRAGICGTCECRLLEGEVVDSEPPTASVAPGSVLICISRPGSAKVSLDL</sequence>
<feature type="domain" description="FAD-binding FR-type" evidence="11">
    <location>
        <begin position="75"/>
        <end position="193"/>
    </location>
</feature>
<keyword evidence="4" id="KW-0479">Metal-binding</keyword>
<evidence type="ECO:0000256" key="6">
    <source>
        <dbReference type="ARBA" id="ARBA00023002"/>
    </source>
</evidence>
<evidence type="ECO:0000256" key="2">
    <source>
        <dbReference type="ARBA" id="ARBA00022630"/>
    </source>
</evidence>
<dbReference type="Pfam" id="PF00970">
    <property type="entry name" value="FAD_binding_6"/>
    <property type="match status" value="1"/>
</dbReference>
<dbReference type="InterPro" id="IPR006058">
    <property type="entry name" value="2Fe2S_fd_BS"/>
</dbReference>
<name>A0ABU5RQ63_9CYAN</name>
<accession>A0ABU5RQ63</accession>
<comment type="cofactor">
    <cofactor evidence="1">
        <name>FAD</name>
        <dbReference type="ChEBI" id="CHEBI:57692"/>
    </cofactor>
</comment>
<dbReference type="Gene3D" id="3.10.20.30">
    <property type="match status" value="1"/>
</dbReference>
<dbReference type="PROSITE" id="PS00197">
    <property type="entry name" value="2FE2S_FER_1"/>
    <property type="match status" value="1"/>
</dbReference>
<dbReference type="PANTHER" id="PTHR47354:SF8">
    <property type="entry name" value="1,2-PHENYLACETYL-COA EPOXIDASE, SUBUNIT E"/>
    <property type="match status" value="1"/>
</dbReference>
<dbReference type="InterPro" id="IPR001433">
    <property type="entry name" value="OxRdtase_FAD/NAD-bd"/>
</dbReference>
<evidence type="ECO:0000256" key="3">
    <source>
        <dbReference type="ARBA" id="ARBA00022714"/>
    </source>
</evidence>
<protein>
    <submittedName>
        <fullName evidence="12">2Fe-2S iron-sulfur cluster-binding protein</fullName>
    </submittedName>
</protein>
<dbReference type="InterPro" id="IPR039261">
    <property type="entry name" value="FNR_nucleotide-bd"/>
</dbReference>
<evidence type="ECO:0000259" key="10">
    <source>
        <dbReference type="PROSITE" id="PS51085"/>
    </source>
</evidence>
<evidence type="ECO:0000313" key="12">
    <source>
        <dbReference type="EMBL" id="MEA5389909.1"/>
    </source>
</evidence>
<dbReference type="InterPro" id="IPR012675">
    <property type="entry name" value="Beta-grasp_dom_sf"/>
</dbReference>
<dbReference type="InterPro" id="IPR017927">
    <property type="entry name" value="FAD-bd_FR_type"/>
</dbReference>
<feature type="domain" description="2Fe-2S ferredoxin-type" evidence="10">
    <location>
        <begin position="350"/>
        <end position="433"/>
    </location>
</feature>
<keyword evidence="3" id="KW-0001">2Fe-2S</keyword>
<gene>
    <name evidence="12" type="ORF">VB738_01420</name>
</gene>
<feature type="region of interest" description="Disordered" evidence="9">
    <location>
        <begin position="51"/>
        <end position="72"/>
    </location>
</feature>
<dbReference type="Pfam" id="PF00175">
    <property type="entry name" value="NAD_binding_1"/>
    <property type="match status" value="1"/>
</dbReference>
<reference evidence="12 13" key="1">
    <citation type="submission" date="2023-12" db="EMBL/GenBank/DDBJ databases">
        <title>Baltic Sea Cyanobacteria.</title>
        <authorList>
            <person name="Delbaje E."/>
            <person name="Fewer D.P."/>
            <person name="Shishido T.K."/>
        </authorList>
    </citation>
    <scope>NUCLEOTIDE SEQUENCE [LARGE SCALE GENOMIC DNA]</scope>
    <source>
        <strain evidence="12 13">UHCC 0139</strain>
    </source>
</reference>
<dbReference type="Gene3D" id="2.40.30.10">
    <property type="entry name" value="Translation factors"/>
    <property type="match status" value="1"/>
</dbReference>